<evidence type="ECO:0000256" key="4">
    <source>
        <dbReference type="ARBA" id="ARBA00023136"/>
    </source>
</evidence>
<proteinExistence type="predicted"/>
<dbReference type="EMBL" id="ASRX01000096">
    <property type="protein sequence ID" value="EYF00857.1"/>
    <property type="molecule type" value="Genomic_DNA"/>
</dbReference>
<name>A0A017SVQ0_9BACT</name>
<comment type="subcellular location">
    <subcellularLocation>
        <location evidence="1">Membrane</location>
        <topology evidence="1">Multi-pass membrane protein</topology>
    </subcellularLocation>
</comment>
<reference evidence="6 7" key="1">
    <citation type="submission" date="2013-05" db="EMBL/GenBank/DDBJ databases">
        <title>Genome assembly of Chondromyces apiculatus DSM 436.</title>
        <authorList>
            <person name="Sharma G."/>
            <person name="Khatri I."/>
            <person name="Kaur C."/>
            <person name="Mayilraj S."/>
            <person name="Subramanian S."/>
        </authorList>
    </citation>
    <scope>NUCLEOTIDE SEQUENCE [LARGE SCALE GENOMIC DNA]</scope>
    <source>
        <strain evidence="6 7">DSM 436</strain>
    </source>
</reference>
<evidence type="ECO:0008006" key="8">
    <source>
        <dbReference type="Google" id="ProtNLM"/>
    </source>
</evidence>
<dbReference type="GO" id="GO:0046873">
    <property type="term" value="F:metal ion transmembrane transporter activity"/>
    <property type="evidence" value="ECO:0007669"/>
    <property type="project" value="InterPro"/>
</dbReference>
<evidence type="ECO:0000256" key="3">
    <source>
        <dbReference type="ARBA" id="ARBA00022989"/>
    </source>
</evidence>
<accession>A0A017SVQ0</accession>
<protein>
    <recommendedName>
        <fullName evidence="8">Magnesium and cobalt transport protein CorA</fullName>
    </recommendedName>
</protein>
<keyword evidence="2 5" id="KW-0812">Transmembrane</keyword>
<keyword evidence="7" id="KW-1185">Reference proteome</keyword>
<feature type="transmembrane region" description="Helical" evidence="5">
    <location>
        <begin position="192"/>
        <end position="212"/>
    </location>
</feature>
<evidence type="ECO:0000256" key="5">
    <source>
        <dbReference type="SAM" id="Phobius"/>
    </source>
</evidence>
<dbReference type="eggNOG" id="COG0598">
    <property type="taxonomic scope" value="Bacteria"/>
</dbReference>
<dbReference type="GO" id="GO:0016020">
    <property type="term" value="C:membrane"/>
    <property type="evidence" value="ECO:0007669"/>
    <property type="project" value="UniProtKB-SubCell"/>
</dbReference>
<dbReference type="InterPro" id="IPR045863">
    <property type="entry name" value="CorA_TM1_TM2"/>
</dbReference>
<keyword evidence="3 5" id="KW-1133">Transmembrane helix</keyword>
<feature type="transmembrane region" description="Helical" evidence="5">
    <location>
        <begin position="160"/>
        <end position="180"/>
    </location>
</feature>
<evidence type="ECO:0000313" key="6">
    <source>
        <dbReference type="EMBL" id="EYF00857.1"/>
    </source>
</evidence>
<dbReference type="SUPFAM" id="SSF144083">
    <property type="entry name" value="Magnesium transport protein CorA, transmembrane region"/>
    <property type="match status" value="1"/>
</dbReference>
<dbReference type="Proteomes" id="UP000019678">
    <property type="component" value="Unassembled WGS sequence"/>
</dbReference>
<dbReference type="AlphaFoldDB" id="A0A017SVQ0"/>
<dbReference type="Pfam" id="PF01544">
    <property type="entry name" value="CorA"/>
    <property type="match status" value="1"/>
</dbReference>
<keyword evidence="4 5" id="KW-0472">Membrane</keyword>
<dbReference type="Gene3D" id="1.20.58.340">
    <property type="entry name" value="Magnesium transport protein CorA, transmembrane region"/>
    <property type="match status" value="1"/>
</dbReference>
<sequence>MVHEGHLLLVLHDRPGADPQVRAASFFWRAPDGSWKSTGAAAKGGVGALKGHVEAYAAAAQALEDRLDAASRANDYFAVLQEVAPLLRSARNMHRVLQEAREACPDDRDLLALRDQAYENERTLDLIHGDARNGLDFTIARRAEEQALLSEEINRSSHRLNLLAALFFPITALAGILGMNLEHGFERMHTPWLFLAVVAVAFLVGLLVRSAISGGRAPRSP</sequence>
<comment type="caution">
    <text evidence="6">The sequence shown here is derived from an EMBL/GenBank/DDBJ whole genome shotgun (WGS) entry which is preliminary data.</text>
</comment>
<evidence type="ECO:0000256" key="2">
    <source>
        <dbReference type="ARBA" id="ARBA00022692"/>
    </source>
</evidence>
<organism evidence="6 7">
    <name type="scientific">Chondromyces apiculatus DSM 436</name>
    <dbReference type="NCBI Taxonomy" id="1192034"/>
    <lineage>
        <taxon>Bacteria</taxon>
        <taxon>Pseudomonadati</taxon>
        <taxon>Myxococcota</taxon>
        <taxon>Polyangia</taxon>
        <taxon>Polyangiales</taxon>
        <taxon>Polyangiaceae</taxon>
        <taxon>Chondromyces</taxon>
    </lineage>
</organism>
<evidence type="ECO:0000313" key="7">
    <source>
        <dbReference type="Proteomes" id="UP000019678"/>
    </source>
</evidence>
<evidence type="ECO:0000256" key="1">
    <source>
        <dbReference type="ARBA" id="ARBA00004141"/>
    </source>
</evidence>
<gene>
    <name evidence="6" type="ORF">CAP_8946</name>
</gene>
<dbReference type="InterPro" id="IPR002523">
    <property type="entry name" value="MgTranspt_CorA/ZnTranspt_ZntB"/>
</dbReference>
<dbReference type="STRING" id="1192034.CAP_8946"/>